<evidence type="ECO:0000256" key="2">
    <source>
        <dbReference type="ARBA" id="ARBA00023295"/>
    </source>
</evidence>
<dbReference type="PRINTS" id="PR00737">
    <property type="entry name" value="GLHYDRLASE16"/>
</dbReference>
<protein>
    <submittedName>
        <fullName evidence="4">Concanavalin A-like lectin/glucanase domain-containing protein</fullName>
    </submittedName>
</protein>
<comment type="caution">
    <text evidence="4">The sequence shown here is derived from an EMBL/GenBank/DDBJ whole genome shotgun (WGS) entry which is preliminary data.</text>
</comment>
<sequence length="230" mass="25713">MQKANREDFLYGSFRASLKTTDVSGTVAAFFFYRNDTCEIDMESLSHIKNPWNTYFAVQPQIYNDDGTASNLTHEKSVLDFDPTTDFHEYRFDWTPSNVKFYIDGVKLYTMTTNIPDAPGRVILNHWSDGNPNFSEGPPAQKAILEVANMTVFFNTSDTKESLSCKNAKTACSIRDIMSQKIVPGYMLPANFVSLGGHTSSPNNSLYLQASLASLALLILSTKHIFAALF</sequence>
<evidence type="ECO:0000313" key="4">
    <source>
        <dbReference type="EMBL" id="KAL0092967.1"/>
    </source>
</evidence>
<proteinExistence type="predicted"/>
<dbReference type="PROSITE" id="PS51762">
    <property type="entry name" value="GH16_2"/>
    <property type="match status" value="1"/>
</dbReference>
<reference evidence="4 5" key="1">
    <citation type="submission" date="2024-04" db="EMBL/GenBank/DDBJ databases">
        <title>Symmetric and asymmetric DNA N6-adenine methylation regulates different biological responses in Mucorales.</title>
        <authorList>
            <consortium name="Lawrence Berkeley National Laboratory"/>
            <person name="Lax C."/>
            <person name="Mondo S.J."/>
            <person name="Osorio-Concepcion M."/>
            <person name="Muszewska A."/>
            <person name="Corrochano-Luque M."/>
            <person name="Gutierrez G."/>
            <person name="Riley R."/>
            <person name="Lipzen A."/>
            <person name="Guo J."/>
            <person name="Hundley H."/>
            <person name="Amirebrahimi M."/>
            <person name="Ng V."/>
            <person name="Lorenzo-Gutierrez D."/>
            <person name="Binder U."/>
            <person name="Yang J."/>
            <person name="Song Y."/>
            <person name="Canovas D."/>
            <person name="Navarro E."/>
            <person name="Freitag M."/>
            <person name="Gabaldon T."/>
            <person name="Grigoriev I.V."/>
            <person name="Corrochano L.M."/>
            <person name="Nicolas F.E."/>
            <person name="Garre V."/>
        </authorList>
    </citation>
    <scope>NUCLEOTIDE SEQUENCE [LARGE SCALE GENOMIC DNA]</scope>
    <source>
        <strain evidence="4 5">L51</strain>
    </source>
</reference>
<dbReference type="EMBL" id="JBCLYO010000002">
    <property type="protein sequence ID" value="KAL0092967.1"/>
    <property type="molecule type" value="Genomic_DNA"/>
</dbReference>
<dbReference type="Gene3D" id="2.60.120.200">
    <property type="match status" value="1"/>
</dbReference>
<dbReference type="PANTHER" id="PTHR38121">
    <property type="entry name" value="GH16 DOMAIN-CONTAINING PROTEIN"/>
    <property type="match status" value="1"/>
</dbReference>
<organism evidence="4 5">
    <name type="scientific">Phycomyces blakesleeanus</name>
    <dbReference type="NCBI Taxonomy" id="4837"/>
    <lineage>
        <taxon>Eukaryota</taxon>
        <taxon>Fungi</taxon>
        <taxon>Fungi incertae sedis</taxon>
        <taxon>Mucoromycota</taxon>
        <taxon>Mucoromycotina</taxon>
        <taxon>Mucoromycetes</taxon>
        <taxon>Mucorales</taxon>
        <taxon>Phycomycetaceae</taxon>
        <taxon>Phycomyces</taxon>
    </lineage>
</organism>
<accession>A0ABR3BA87</accession>
<keyword evidence="5" id="KW-1185">Reference proteome</keyword>
<dbReference type="InterPro" id="IPR000757">
    <property type="entry name" value="Beta-glucanase-like"/>
</dbReference>
<evidence type="ECO:0000259" key="3">
    <source>
        <dbReference type="PROSITE" id="PS51762"/>
    </source>
</evidence>
<gene>
    <name evidence="4" type="ORF">J3Q64DRAFT_1654667</name>
</gene>
<evidence type="ECO:0000313" key="5">
    <source>
        <dbReference type="Proteomes" id="UP001448207"/>
    </source>
</evidence>
<evidence type="ECO:0000256" key="1">
    <source>
        <dbReference type="ARBA" id="ARBA00022801"/>
    </source>
</evidence>
<dbReference type="PANTHER" id="PTHR38121:SF5">
    <property type="entry name" value="GH16 DOMAIN-CONTAINING PROTEIN"/>
    <property type="match status" value="1"/>
</dbReference>
<name>A0ABR3BA87_PHYBL</name>
<dbReference type="InterPro" id="IPR008264">
    <property type="entry name" value="Beta_glucanase"/>
</dbReference>
<feature type="domain" description="GH16" evidence="3">
    <location>
        <begin position="1"/>
        <end position="158"/>
    </location>
</feature>
<dbReference type="Proteomes" id="UP001448207">
    <property type="component" value="Unassembled WGS sequence"/>
</dbReference>
<dbReference type="CDD" id="cd00413">
    <property type="entry name" value="Glyco_hydrolase_16"/>
    <property type="match status" value="1"/>
</dbReference>
<dbReference type="InterPro" id="IPR013320">
    <property type="entry name" value="ConA-like_dom_sf"/>
</dbReference>
<dbReference type="SUPFAM" id="SSF49899">
    <property type="entry name" value="Concanavalin A-like lectins/glucanases"/>
    <property type="match status" value="1"/>
</dbReference>
<keyword evidence="1" id="KW-0378">Hydrolase</keyword>
<keyword evidence="2" id="KW-0326">Glycosidase</keyword>
<dbReference type="Pfam" id="PF00722">
    <property type="entry name" value="Glyco_hydro_16"/>
    <property type="match status" value="1"/>
</dbReference>